<organism evidence="3 4">
    <name type="scientific">Paramicrosporidium saccamoebae</name>
    <dbReference type="NCBI Taxonomy" id="1246581"/>
    <lineage>
        <taxon>Eukaryota</taxon>
        <taxon>Fungi</taxon>
        <taxon>Fungi incertae sedis</taxon>
        <taxon>Cryptomycota</taxon>
        <taxon>Cryptomycota incertae sedis</taxon>
        <taxon>Paramicrosporidium</taxon>
    </lineage>
</organism>
<keyword evidence="4" id="KW-1185">Reference proteome</keyword>
<feature type="transmembrane region" description="Helical" evidence="2">
    <location>
        <begin position="59"/>
        <end position="78"/>
    </location>
</feature>
<accession>A0A2H9TMT6</accession>
<reference evidence="3 4" key="1">
    <citation type="submission" date="2016-10" db="EMBL/GenBank/DDBJ databases">
        <title>The genome of Paramicrosporidium saccamoebae is the missing link in understanding Cryptomycota and Microsporidia evolution.</title>
        <authorList>
            <person name="Quandt C.A."/>
            <person name="Beaudet D."/>
            <person name="Corsaro D."/>
            <person name="Michel R."/>
            <person name="Corradi N."/>
            <person name="James T."/>
        </authorList>
    </citation>
    <scope>NUCLEOTIDE SEQUENCE [LARGE SCALE GENOMIC DNA]</scope>
    <source>
        <strain evidence="3 4">KSL3</strain>
    </source>
</reference>
<evidence type="ECO:0000256" key="1">
    <source>
        <dbReference type="SAM" id="MobiDB-lite"/>
    </source>
</evidence>
<evidence type="ECO:0000313" key="3">
    <source>
        <dbReference type="EMBL" id="PJF19029.1"/>
    </source>
</evidence>
<feature type="compositionally biased region" description="Basic and acidic residues" evidence="1">
    <location>
        <begin position="358"/>
        <end position="368"/>
    </location>
</feature>
<name>A0A2H9TMT6_9FUNG</name>
<dbReference type="EMBL" id="MTSL01000086">
    <property type="protein sequence ID" value="PJF19029.1"/>
    <property type="molecule type" value="Genomic_DNA"/>
</dbReference>
<comment type="caution">
    <text evidence="3">The sequence shown here is derived from an EMBL/GenBank/DDBJ whole genome shotgun (WGS) entry which is preliminary data.</text>
</comment>
<keyword evidence="2" id="KW-1133">Transmembrane helix</keyword>
<feature type="region of interest" description="Disordered" evidence="1">
    <location>
        <begin position="358"/>
        <end position="377"/>
    </location>
</feature>
<feature type="transmembrane region" description="Helical" evidence="2">
    <location>
        <begin position="34"/>
        <end position="53"/>
    </location>
</feature>
<dbReference type="Proteomes" id="UP000240830">
    <property type="component" value="Unassembled WGS sequence"/>
</dbReference>
<protein>
    <submittedName>
        <fullName evidence="3">Uncharacterized protein</fullName>
    </submittedName>
</protein>
<feature type="transmembrane region" description="Helical" evidence="2">
    <location>
        <begin position="6"/>
        <end position="22"/>
    </location>
</feature>
<keyword evidence="2" id="KW-0472">Membrane</keyword>
<proteinExistence type="predicted"/>
<dbReference type="AlphaFoldDB" id="A0A2H9TMT6"/>
<evidence type="ECO:0000256" key="2">
    <source>
        <dbReference type="SAM" id="Phobius"/>
    </source>
</evidence>
<sequence length="377" mass="42133">MNTVAQVFGAIVASFATVHVATKDPQSLEGTYRGFHLLGLLASSLTGYLGTIAAFDASWWAFLAGLGPVAIAALVLFVRHEYRHCALLKAAERYLTLSPLGTLTESTTFSEAVSIALQQYGLTDASRLTRFSFDTLQRAFATTSLRLGRWLSYAEFRAECTSSSALHGDYDFGAKAALLVFVDPTAAIQCRRWFVEYSVLLKPAYSLKGMELVDLIRFIWKSGVLDRGIQLDCTLRAFKCLESEPMMAKSLCVALLCEHPDDIWIHRQLFSKLAYLGRELKLESIVPHETLDIAQWYAPGSKKECQFCKYRPPASQPARMRFFRSALAQSIQFFRSPYCKICRVETLEKLKVEDGPPARLDEQLHEETPLSGIATQA</sequence>
<gene>
    <name evidence="3" type="ORF">PSACC_01160</name>
</gene>
<keyword evidence="2" id="KW-0812">Transmembrane</keyword>
<evidence type="ECO:0000313" key="4">
    <source>
        <dbReference type="Proteomes" id="UP000240830"/>
    </source>
</evidence>